<dbReference type="SUPFAM" id="SSF54637">
    <property type="entry name" value="Thioesterase/thiol ester dehydrase-isomerase"/>
    <property type="match status" value="1"/>
</dbReference>
<keyword evidence="3" id="KW-0276">Fatty acid metabolism</keyword>
<accession>A0A1H9RAY7</accession>
<dbReference type="InterPro" id="IPR017275">
    <property type="entry name" value="Transcription_factor_FapR"/>
</dbReference>
<evidence type="ECO:0000256" key="6">
    <source>
        <dbReference type="ARBA" id="ARBA00023125"/>
    </source>
</evidence>
<dbReference type="InterPro" id="IPR001034">
    <property type="entry name" value="DeoR_HTH"/>
</dbReference>
<feature type="domain" description="HTH deoR-type" evidence="9">
    <location>
        <begin position="9"/>
        <end position="53"/>
    </location>
</feature>
<dbReference type="Proteomes" id="UP000198948">
    <property type="component" value="Unassembled WGS sequence"/>
</dbReference>
<organism evidence="10 11">
    <name type="scientific">Isobaculum melis</name>
    <dbReference type="NCBI Taxonomy" id="142588"/>
    <lineage>
        <taxon>Bacteria</taxon>
        <taxon>Bacillati</taxon>
        <taxon>Bacillota</taxon>
        <taxon>Bacilli</taxon>
        <taxon>Lactobacillales</taxon>
        <taxon>Carnobacteriaceae</taxon>
        <taxon>Isobaculum</taxon>
    </lineage>
</organism>
<dbReference type="EMBL" id="FOHA01000003">
    <property type="protein sequence ID" value="SER69874.1"/>
    <property type="molecule type" value="Genomic_DNA"/>
</dbReference>
<evidence type="ECO:0000313" key="11">
    <source>
        <dbReference type="Proteomes" id="UP000198948"/>
    </source>
</evidence>
<keyword evidence="7" id="KW-0275">Fatty acid biosynthesis</keyword>
<dbReference type="PIRSF" id="PIRSF037733">
    <property type="entry name" value="Transcription_factor_FapR"/>
    <property type="match status" value="1"/>
</dbReference>
<keyword evidence="4" id="KW-0805">Transcription regulation</keyword>
<reference evidence="10 11" key="1">
    <citation type="submission" date="2016-10" db="EMBL/GenBank/DDBJ databases">
        <authorList>
            <person name="de Groot N.N."/>
        </authorList>
    </citation>
    <scope>NUCLEOTIDE SEQUENCE [LARGE SCALE GENOMIC DNA]</scope>
    <source>
        <strain evidence="10 11">DSM 13760</strain>
    </source>
</reference>
<dbReference type="AlphaFoldDB" id="A0A1H9RAY7"/>
<dbReference type="InterPro" id="IPR036388">
    <property type="entry name" value="WH-like_DNA-bd_sf"/>
</dbReference>
<dbReference type="NCBIfam" id="NF003359">
    <property type="entry name" value="PRK04424.1"/>
    <property type="match status" value="1"/>
</dbReference>
<keyword evidence="8" id="KW-0804">Transcription</keyword>
<dbReference type="Gene3D" id="1.10.10.10">
    <property type="entry name" value="Winged helix-like DNA-binding domain superfamily/Winged helix DNA-binding domain"/>
    <property type="match status" value="1"/>
</dbReference>
<dbReference type="Gene3D" id="3.10.129.10">
    <property type="entry name" value="Hotdog Thioesterase"/>
    <property type="match status" value="1"/>
</dbReference>
<dbReference type="RefSeq" id="WP_092650679.1">
    <property type="nucleotide sequence ID" value="NZ_FOHA01000003.1"/>
</dbReference>
<evidence type="ECO:0000256" key="4">
    <source>
        <dbReference type="ARBA" id="ARBA00023015"/>
    </source>
</evidence>
<evidence type="ECO:0000256" key="1">
    <source>
        <dbReference type="ARBA" id="ARBA00022491"/>
    </source>
</evidence>
<evidence type="ECO:0000313" key="10">
    <source>
        <dbReference type="EMBL" id="SER69874.1"/>
    </source>
</evidence>
<dbReference type="GO" id="GO:0045892">
    <property type="term" value="P:negative regulation of DNA-templated transcription"/>
    <property type="evidence" value="ECO:0007669"/>
    <property type="project" value="InterPro"/>
</dbReference>
<dbReference type="GO" id="GO:0006633">
    <property type="term" value="P:fatty acid biosynthetic process"/>
    <property type="evidence" value="ECO:0007669"/>
    <property type="project" value="UniProtKB-KW"/>
</dbReference>
<gene>
    <name evidence="10" type="ORF">SAMN04488559_103167</name>
</gene>
<evidence type="ECO:0000256" key="3">
    <source>
        <dbReference type="ARBA" id="ARBA00022832"/>
    </source>
</evidence>
<evidence type="ECO:0000256" key="2">
    <source>
        <dbReference type="ARBA" id="ARBA00022516"/>
    </source>
</evidence>
<keyword evidence="6" id="KW-0238">DNA-binding</keyword>
<dbReference type="STRING" id="142588.SAMN04488559_103167"/>
<dbReference type="GO" id="GO:0003677">
    <property type="term" value="F:DNA binding"/>
    <property type="evidence" value="ECO:0007669"/>
    <property type="project" value="UniProtKB-KW"/>
</dbReference>
<dbReference type="OrthoDB" id="1706183at2"/>
<dbReference type="InterPro" id="IPR029069">
    <property type="entry name" value="HotDog_dom_sf"/>
</dbReference>
<keyword evidence="5" id="KW-0443">Lipid metabolism</keyword>
<protein>
    <submittedName>
        <fullName evidence="10">Acyl-coenzyme A thioesterase PaaI, contains HGG motif</fullName>
    </submittedName>
</protein>
<proteinExistence type="predicted"/>
<name>A0A1H9RAY7_9LACT</name>
<keyword evidence="1" id="KW-0678">Repressor</keyword>
<evidence type="ECO:0000256" key="5">
    <source>
        <dbReference type="ARBA" id="ARBA00023098"/>
    </source>
</evidence>
<keyword evidence="2" id="KW-0444">Lipid biosynthesis</keyword>
<evidence type="ECO:0000256" key="7">
    <source>
        <dbReference type="ARBA" id="ARBA00023160"/>
    </source>
</evidence>
<dbReference type="Pfam" id="PF08220">
    <property type="entry name" value="HTH_DeoR"/>
    <property type="match status" value="1"/>
</dbReference>
<dbReference type="GO" id="GO:0003700">
    <property type="term" value="F:DNA-binding transcription factor activity"/>
    <property type="evidence" value="ECO:0007669"/>
    <property type="project" value="InterPro"/>
</dbReference>
<dbReference type="GO" id="GO:0045717">
    <property type="term" value="P:negative regulation of fatty acid biosynthetic process"/>
    <property type="evidence" value="ECO:0007669"/>
    <property type="project" value="InterPro"/>
</dbReference>
<evidence type="ECO:0000259" key="9">
    <source>
        <dbReference type="Pfam" id="PF08220"/>
    </source>
</evidence>
<evidence type="ECO:0000256" key="8">
    <source>
        <dbReference type="ARBA" id="ARBA00023163"/>
    </source>
</evidence>
<keyword evidence="11" id="KW-1185">Reference proteome</keyword>
<sequence length="188" mass="21416">MAKLKRAERLEKFKEALQENPFLTDDQLAQLFQVSIQTIRLDRNILNIPQLRERTKEVAEKSFNGEIKSLESEEVIGQLLDVETGVSGISLFLIEPEHVFKRNYIARGHYLFAQANSLAIAIVDDVLALTTAANVFFDKQVKLGDNVIAKAKVTETTDKYIQVSVESFVNSELVFHATFEIYHRTDKK</sequence>